<proteinExistence type="predicted"/>
<dbReference type="PANTHER" id="PTHR43194:SF5">
    <property type="entry name" value="PIMELOYL-[ACYL-CARRIER PROTEIN] METHYL ESTER ESTERASE"/>
    <property type="match status" value="1"/>
</dbReference>
<dbReference type="RefSeq" id="WP_163804376.1">
    <property type="nucleotide sequence ID" value="NZ_AP022620.1"/>
</dbReference>
<name>A0A6N4W9Y5_9MYCO</name>
<sequence>MDLFVRESGQVDVPAVVFLHGGIMSGWSWNPVVELLPQYRCLVPDLPQYGKSFGLGPFEITRAAESVAALIRSRIPSRRAHLVGFSLGAQVAVQLLATEPQLVDRALLSGTFVHPVTGVAMTRRVVGALASTAWFRWLVINRHWHNHGPPPHASADDYLTDARLNSGRQLAHIAVASAGFTLPGTLDGAPNPTLFITGTEESRIIRRWAGVLARSMPRGVDGLATGMRHDWPLRHPDMFARTVDSWLSSTPLPSFIKTVQPG</sequence>
<protein>
    <submittedName>
        <fullName evidence="2">Alpha/beta hydrolase</fullName>
    </submittedName>
</protein>
<keyword evidence="2" id="KW-0378">Hydrolase</keyword>
<dbReference type="EMBL" id="AP022620">
    <property type="protein sequence ID" value="BBZ76997.1"/>
    <property type="molecule type" value="Genomic_DNA"/>
</dbReference>
<dbReference type="InterPro" id="IPR050228">
    <property type="entry name" value="Carboxylesterase_BioH"/>
</dbReference>
<reference evidence="2 3" key="1">
    <citation type="journal article" date="2019" name="Emerg. Microbes Infect.">
        <title>Comprehensive subspecies identification of 175 nontuberculous mycobacteria species based on 7547 genomic profiles.</title>
        <authorList>
            <person name="Matsumoto Y."/>
            <person name="Kinjo T."/>
            <person name="Motooka D."/>
            <person name="Nabeya D."/>
            <person name="Jung N."/>
            <person name="Uechi K."/>
            <person name="Horii T."/>
            <person name="Iida T."/>
            <person name="Fujita J."/>
            <person name="Nakamura S."/>
        </authorList>
    </citation>
    <scope>NUCLEOTIDE SEQUENCE [LARGE SCALE GENOMIC DNA]</scope>
    <source>
        <strain evidence="2 3">JCM 30275</strain>
    </source>
</reference>
<accession>A0A6N4W9Y5</accession>
<dbReference type="SUPFAM" id="SSF53474">
    <property type="entry name" value="alpha/beta-Hydrolases"/>
    <property type="match status" value="1"/>
</dbReference>
<gene>
    <name evidence="2" type="ORF">MANY_23340</name>
</gene>
<dbReference type="Gene3D" id="3.40.50.1820">
    <property type="entry name" value="alpha/beta hydrolase"/>
    <property type="match status" value="1"/>
</dbReference>
<dbReference type="KEGG" id="many:MANY_23340"/>
<dbReference type="Proteomes" id="UP000467249">
    <property type="component" value="Chromosome"/>
</dbReference>
<dbReference type="Pfam" id="PF00561">
    <property type="entry name" value="Abhydrolase_1"/>
    <property type="match status" value="1"/>
</dbReference>
<dbReference type="PANTHER" id="PTHR43194">
    <property type="entry name" value="HYDROLASE ALPHA/BETA FOLD FAMILY"/>
    <property type="match status" value="1"/>
</dbReference>
<dbReference type="AlphaFoldDB" id="A0A6N4W9Y5"/>
<evidence type="ECO:0000313" key="3">
    <source>
        <dbReference type="Proteomes" id="UP000467249"/>
    </source>
</evidence>
<evidence type="ECO:0000313" key="2">
    <source>
        <dbReference type="EMBL" id="BBZ76997.1"/>
    </source>
</evidence>
<dbReference type="GO" id="GO:0016787">
    <property type="term" value="F:hydrolase activity"/>
    <property type="evidence" value="ECO:0007669"/>
    <property type="project" value="UniProtKB-KW"/>
</dbReference>
<keyword evidence="3" id="KW-1185">Reference proteome</keyword>
<dbReference type="InterPro" id="IPR000073">
    <property type="entry name" value="AB_hydrolase_1"/>
</dbReference>
<evidence type="ECO:0000259" key="1">
    <source>
        <dbReference type="Pfam" id="PF00561"/>
    </source>
</evidence>
<feature type="domain" description="AB hydrolase-1" evidence="1">
    <location>
        <begin position="14"/>
        <end position="115"/>
    </location>
</feature>
<dbReference type="InterPro" id="IPR029058">
    <property type="entry name" value="AB_hydrolase_fold"/>
</dbReference>
<organism evidence="2 3">
    <name type="scientific">Mycolicibacterium anyangense</name>
    <dbReference type="NCBI Taxonomy" id="1431246"/>
    <lineage>
        <taxon>Bacteria</taxon>
        <taxon>Bacillati</taxon>
        <taxon>Actinomycetota</taxon>
        <taxon>Actinomycetes</taxon>
        <taxon>Mycobacteriales</taxon>
        <taxon>Mycobacteriaceae</taxon>
        <taxon>Mycolicibacterium</taxon>
    </lineage>
</organism>